<organism evidence="1 2">
    <name type="scientific">Gottschalkia acidurici (strain ATCC 7906 / DSM 604 / BCRC 14475 / CIP 104303 / KCTC 5404 / NCIMB 10678 / 9a)</name>
    <name type="common">Clostridium acidurici</name>
    <dbReference type="NCBI Taxonomy" id="1128398"/>
    <lineage>
        <taxon>Bacteria</taxon>
        <taxon>Bacillati</taxon>
        <taxon>Bacillota</taxon>
        <taxon>Tissierellia</taxon>
        <taxon>Tissierellales</taxon>
        <taxon>Gottschalkiaceae</taxon>
        <taxon>Gottschalkia</taxon>
    </lineage>
</organism>
<name>K0B2P6_GOTA9</name>
<protein>
    <submittedName>
        <fullName evidence="1">Uncharacterized protein</fullName>
    </submittedName>
</protein>
<dbReference type="AlphaFoldDB" id="K0B2P6"/>
<gene>
    <name evidence="1" type="ordered locus">Curi_c22120</name>
</gene>
<dbReference type="STRING" id="1128398.Curi_c22120"/>
<keyword evidence="2" id="KW-1185">Reference proteome</keyword>
<evidence type="ECO:0000313" key="2">
    <source>
        <dbReference type="Proteomes" id="UP000006094"/>
    </source>
</evidence>
<dbReference type="Proteomes" id="UP000006094">
    <property type="component" value="Chromosome"/>
</dbReference>
<dbReference type="KEGG" id="cad:Curi_c22120"/>
<evidence type="ECO:0000313" key="1">
    <source>
        <dbReference type="EMBL" id="AFS79215.1"/>
    </source>
</evidence>
<accession>K0B2P6</accession>
<dbReference type="HOGENOM" id="CLU_194290_1_0_9"/>
<sequence length="56" mass="6430">MKKYDATYKLGNTTVHIVAPPPLTEDDWNKIKKGLNRLGLEIWREDSGEDEEGEEV</sequence>
<reference evidence="1 2" key="1">
    <citation type="journal article" date="2012" name="PLoS ONE">
        <title>The purine-utilizing bacterium Clostridium acidurici 9a: a genome-guided metabolic reconsideration.</title>
        <authorList>
            <person name="Hartwich K."/>
            <person name="Poehlein A."/>
            <person name="Daniel R."/>
        </authorList>
    </citation>
    <scope>NUCLEOTIDE SEQUENCE [LARGE SCALE GENOMIC DNA]</scope>
    <source>
        <strain evidence="2">ATCC 7906 / DSM 604 / BCRC 14475 / CIP 104303 / KCTC 5404 / NCIMB 10678 / 9a</strain>
    </source>
</reference>
<proteinExistence type="predicted"/>
<dbReference type="EMBL" id="CP003326">
    <property type="protein sequence ID" value="AFS79215.1"/>
    <property type="molecule type" value="Genomic_DNA"/>
</dbReference>
<dbReference type="RefSeq" id="WP_014968351.1">
    <property type="nucleotide sequence ID" value="NC_018664.1"/>
</dbReference>
<dbReference type="OrthoDB" id="2931934at2"/>